<name>A0A9D9DJC7_9BACL</name>
<gene>
    <name evidence="3" type="ORF">IAC58_04755</name>
</gene>
<evidence type="ECO:0000313" key="4">
    <source>
        <dbReference type="Proteomes" id="UP000823613"/>
    </source>
</evidence>
<organism evidence="3 4">
    <name type="scientific">Candidatus Onthovivens merdipullorum</name>
    <dbReference type="NCBI Taxonomy" id="2840889"/>
    <lineage>
        <taxon>Bacteria</taxon>
        <taxon>Bacillati</taxon>
        <taxon>Bacillota</taxon>
        <taxon>Bacilli</taxon>
        <taxon>Bacillales</taxon>
        <taxon>Candidatus Onthovivens</taxon>
    </lineage>
</organism>
<dbReference type="AlphaFoldDB" id="A0A9D9DJC7"/>
<feature type="chain" id="PRO_5039199641" evidence="1">
    <location>
        <begin position="23"/>
        <end position="472"/>
    </location>
</feature>
<dbReference type="Proteomes" id="UP000823613">
    <property type="component" value="Unassembled WGS sequence"/>
</dbReference>
<protein>
    <submittedName>
        <fullName evidence="3">Ig-like domain-containing protein</fullName>
    </submittedName>
</protein>
<accession>A0A9D9DJC7</accession>
<keyword evidence="1" id="KW-0732">Signal</keyword>
<evidence type="ECO:0000256" key="1">
    <source>
        <dbReference type="SAM" id="SignalP"/>
    </source>
</evidence>
<feature type="signal peptide" evidence="1">
    <location>
        <begin position="1"/>
        <end position="22"/>
    </location>
</feature>
<dbReference type="PROSITE" id="PS51257">
    <property type="entry name" value="PROKAR_LIPOPROTEIN"/>
    <property type="match status" value="1"/>
</dbReference>
<dbReference type="SUPFAM" id="SSF49373">
    <property type="entry name" value="Invasin/intimin cell-adhesion fragments"/>
    <property type="match status" value="1"/>
</dbReference>
<proteinExistence type="predicted"/>
<dbReference type="InterPro" id="IPR008964">
    <property type="entry name" value="Invasin/intimin_cell_adhesion"/>
</dbReference>
<sequence length="472" mass="50817">MKNRLKIVLCSLLSFTAISLVGCDIKIEPDKSIINISNGIIGGDLRLDGNIEEVNVGDDVTVHILTDAGYTLDNLVVNGEVIENVTDTYTFEATLPEYYLDAHFSLIENASSLTISGTSMIGIDETSTLSYELYGAGNVLSWSSSDENILTIDQNGTIKGINPGIATVTATSLYNEDLSASKTIFVMPTYFENMVNSFTNVDLNEGMQVTGNLSLSVVGSPLNVPVQVSIKNDATTVIPDIYINIDTSDFMASMMVSVIAQVTGIFSSFGEIDYSNSFTGIEIFLLDGNNIEFVLNQNVNNASTATAYTSTTVGSALGNLVIELLPLITQLGSSDESLSLNLDALIQMLASFITISNTAEEGIFLNDYAITAIKEQGIWTMIINLIAGGLDSNLAPVISQVLPSQIGELSLTFVEENNAFQSTTLSLKGLDETTNEKTNFLDITLNAPTTLEENYFTTLETKLATIKETLNQ</sequence>
<reference evidence="3" key="2">
    <citation type="journal article" date="2021" name="PeerJ">
        <title>Extensive microbial diversity within the chicken gut microbiome revealed by metagenomics and culture.</title>
        <authorList>
            <person name="Gilroy R."/>
            <person name="Ravi A."/>
            <person name="Getino M."/>
            <person name="Pursley I."/>
            <person name="Horton D.L."/>
            <person name="Alikhan N.F."/>
            <person name="Baker D."/>
            <person name="Gharbi K."/>
            <person name="Hall N."/>
            <person name="Watson M."/>
            <person name="Adriaenssens E.M."/>
            <person name="Foster-Nyarko E."/>
            <person name="Jarju S."/>
            <person name="Secka A."/>
            <person name="Antonio M."/>
            <person name="Oren A."/>
            <person name="Chaudhuri R.R."/>
            <person name="La Ragione R."/>
            <person name="Hildebrand F."/>
            <person name="Pallen M.J."/>
        </authorList>
    </citation>
    <scope>NUCLEOTIDE SEQUENCE</scope>
    <source>
        <strain evidence="3">11159</strain>
    </source>
</reference>
<dbReference type="InterPro" id="IPR003343">
    <property type="entry name" value="Big_2"/>
</dbReference>
<dbReference type="Pfam" id="PF02368">
    <property type="entry name" value="Big_2"/>
    <property type="match status" value="1"/>
</dbReference>
<dbReference type="SMART" id="SM00635">
    <property type="entry name" value="BID_2"/>
    <property type="match status" value="1"/>
</dbReference>
<evidence type="ECO:0000259" key="2">
    <source>
        <dbReference type="SMART" id="SM00635"/>
    </source>
</evidence>
<dbReference type="Gene3D" id="2.60.40.1080">
    <property type="match status" value="1"/>
</dbReference>
<dbReference type="EMBL" id="JADIMY010000095">
    <property type="protein sequence ID" value="MBO8427843.1"/>
    <property type="molecule type" value="Genomic_DNA"/>
</dbReference>
<feature type="domain" description="BIG2" evidence="2">
    <location>
        <begin position="109"/>
        <end position="182"/>
    </location>
</feature>
<comment type="caution">
    <text evidence="3">The sequence shown here is derived from an EMBL/GenBank/DDBJ whole genome shotgun (WGS) entry which is preliminary data.</text>
</comment>
<evidence type="ECO:0000313" key="3">
    <source>
        <dbReference type="EMBL" id="MBO8427843.1"/>
    </source>
</evidence>
<reference evidence="3" key="1">
    <citation type="submission" date="2020-10" db="EMBL/GenBank/DDBJ databases">
        <authorList>
            <person name="Gilroy R."/>
        </authorList>
    </citation>
    <scope>NUCLEOTIDE SEQUENCE</scope>
    <source>
        <strain evidence="3">11159</strain>
    </source>
</reference>